<proteinExistence type="predicted"/>
<accession>A0A843WHW1</accession>
<keyword evidence="2" id="KW-1185">Reference proteome</keyword>
<protein>
    <submittedName>
        <fullName evidence="1">Uncharacterized protein</fullName>
    </submittedName>
</protein>
<name>A0A843WHW1_COLES</name>
<reference evidence="1" key="1">
    <citation type="submission" date="2017-07" db="EMBL/GenBank/DDBJ databases">
        <title>Taro Niue Genome Assembly and Annotation.</title>
        <authorList>
            <person name="Atibalentja N."/>
            <person name="Keating K."/>
            <person name="Fields C.J."/>
        </authorList>
    </citation>
    <scope>NUCLEOTIDE SEQUENCE</scope>
    <source>
        <strain evidence="1">Niue_2</strain>
        <tissue evidence="1">Leaf</tissue>
    </source>
</reference>
<evidence type="ECO:0000313" key="2">
    <source>
        <dbReference type="Proteomes" id="UP000652761"/>
    </source>
</evidence>
<dbReference type="AlphaFoldDB" id="A0A843WHW1"/>
<dbReference type="EMBL" id="NMUH01004355">
    <property type="protein sequence ID" value="MQM09359.1"/>
    <property type="molecule type" value="Genomic_DNA"/>
</dbReference>
<gene>
    <name evidence="1" type="ORF">Taro_042227</name>
</gene>
<comment type="caution">
    <text evidence="1">The sequence shown here is derived from an EMBL/GenBank/DDBJ whole genome shotgun (WGS) entry which is preliminary data.</text>
</comment>
<evidence type="ECO:0000313" key="1">
    <source>
        <dbReference type="EMBL" id="MQM09359.1"/>
    </source>
</evidence>
<dbReference type="Proteomes" id="UP000652761">
    <property type="component" value="Unassembled WGS sequence"/>
</dbReference>
<sequence length="111" mass="12233">MVVRTAASSRLQSSFGWSGTTRTAGILHGAGQPVHFLTASLFVASKPLRESRHGTVVWTNYGGYSCVTLCSCPHSDEMWRFGPGSRVRLLISGRVRVGQRRRGSSLYRLHI</sequence>
<organism evidence="1 2">
    <name type="scientific">Colocasia esculenta</name>
    <name type="common">Wild taro</name>
    <name type="synonym">Arum esculentum</name>
    <dbReference type="NCBI Taxonomy" id="4460"/>
    <lineage>
        <taxon>Eukaryota</taxon>
        <taxon>Viridiplantae</taxon>
        <taxon>Streptophyta</taxon>
        <taxon>Embryophyta</taxon>
        <taxon>Tracheophyta</taxon>
        <taxon>Spermatophyta</taxon>
        <taxon>Magnoliopsida</taxon>
        <taxon>Liliopsida</taxon>
        <taxon>Araceae</taxon>
        <taxon>Aroideae</taxon>
        <taxon>Colocasieae</taxon>
        <taxon>Colocasia</taxon>
    </lineage>
</organism>